<dbReference type="AlphaFoldDB" id="A0A939H5N4"/>
<organism evidence="2 3">
    <name type="scientific">Proteiniclasticum aestuarii</name>
    <dbReference type="NCBI Taxonomy" id="2817862"/>
    <lineage>
        <taxon>Bacteria</taxon>
        <taxon>Bacillati</taxon>
        <taxon>Bacillota</taxon>
        <taxon>Clostridia</taxon>
        <taxon>Eubacteriales</taxon>
        <taxon>Clostridiaceae</taxon>
        <taxon>Proteiniclasticum</taxon>
    </lineage>
</organism>
<protein>
    <submittedName>
        <fullName evidence="2">Uncharacterized protein</fullName>
    </submittedName>
</protein>
<reference evidence="2" key="1">
    <citation type="submission" date="2021-03" db="EMBL/GenBank/DDBJ databases">
        <title>Proteiniclasticum marinus sp. nov., isolated from tidal flat sediment.</title>
        <authorList>
            <person name="Namirimu T."/>
            <person name="Yang J.-A."/>
            <person name="Yang S.-H."/>
            <person name="Kim Y.-J."/>
            <person name="Kwon K.K."/>
        </authorList>
    </citation>
    <scope>NUCLEOTIDE SEQUENCE</scope>
    <source>
        <strain evidence="2">SCR006</strain>
    </source>
</reference>
<dbReference type="RefSeq" id="WP_207599157.1">
    <property type="nucleotide sequence ID" value="NZ_JAFNJU010000004.1"/>
</dbReference>
<sequence>MKKHRKKMVAPVVITVLVICYFIFYMWMGWSTREEIPFLLKILLLLVPAGFIGLISYMLLERIREIKGGEEDDLSKY</sequence>
<proteinExistence type="predicted"/>
<feature type="transmembrane region" description="Helical" evidence="1">
    <location>
        <begin position="12"/>
        <end position="30"/>
    </location>
</feature>
<evidence type="ECO:0000313" key="2">
    <source>
        <dbReference type="EMBL" id="MBO1264639.1"/>
    </source>
</evidence>
<name>A0A939H5N4_9CLOT</name>
<accession>A0A939H5N4</accession>
<comment type="caution">
    <text evidence="2">The sequence shown here is derived from an EMBL/GenBank/DDBJ whole genome shotgun (WGS) entry which is preliminary data.</text>
</comment>
<keyword evidence="1" id="KW-1133">Transmembrane helix</keyword>
<dbReference type="EMBL" id="JAFNJU010000004">
    <property type="protein sequence ID" value="MBO1264639.1"/>
    <property type="molecule type" value="Genomic_DNA"/>
</dbReference>
<evidence type="ECO:0000256" key="1">
    <source>
        <dbReference type="SAM" id="Phobius"/>
    </source>
</evidence>
<feature type="transmembrane region" description="Helical" evidence="1">
    <location>
        <begin position="36"/>
        <end position="60"/>
    </location>
</feature>
<keyword evidence="3" id="KW-1185">Reference proteome</keyword>
<dbReference type="Proteomes" id="UP000664218">
    <property type="component" value="Unassembled WGS sequence"/>
</dbReference>
<gene>
    <name evidence="2" type="ORF">J3A84_06315</name>
</gene>
<keyword evidence="1" id="KW-0472">Membrane</keyword>
<evidence type="ECO:0000313" key="3">
    <source>
        <dbReference type="Proteomes" id="UP000664218"/>
    </source>
</evidence>
<keyword evidence="1" id="KW-0812">Transmembrane</keyword>